<dbReference type="InterPro" id="IPR008030">
    <property type="entry name" value="NmrA-like"/>
</dbReference>
<dbReference type="EMBL" id="CAWUHD010000013">
    <property type="protein sequence ID" value="CAK7214089.1"/>
    <property type="molecule type" value="Genomic_DNA"/>
</dbReference>
<proteinExistence type="inferred from homology"/>
<keyword evidence="2" id="KW-0521">NADP</keyword>
<protein>
    <recommendedName>
        <fullName evidence="4">NmrA-like domain-containing protein</fullName>
    </recommendedName>
</protein>
<sequence length="314" mass="34833">MHVAVAGGTGKLGRTLVEGFVADGRYEVVILAREAGTEEREKELGARILSANYGNVGDLTELLVSNNIEIVISTIDLSTSNSAELNLIDAAERSSVTKRFIPNDWSLLYNDHFASYFPIAATKKEIHDRIKKTKTLEHTLVHVGFFLDYWVIPGVPSYCFPMPLVVDMANNAATIPGTGDRPVTFTYSKDVARMIPALLSLPKWEEHYFIIGDKLTWNEFVLTAEAVKGVKFDVAYDPLDKLLTGQVTELPSQKLAYPIITKEKLQVLASLFGRMCVDGVADLKPAKPTELLNELFPDIKVYSAKELLTKAWVL</sequence>
<dbReference type="Gene3D" id="3.90.25.10">
    <property type="entry name" value="UDP-galactose 4-epimerase, domain 1"/>
    <property type="match status" value="1"/>
</dbReference>
<evidence type="ECO:0000256" key="1">
    <source>
        <dbReference type="ARBA" id="ARBA00005725"/>
    </source>
</evidence>
<evidence type="ECO:0000256" key="2">
    <source>
        <dbReference type="ARBA" id="ARBA00022857"/>
    </source>
</evidence>
<dbReference type="InterPro" id="IPR036291">
    <property type="entry name" value="NAD(P)-bd_dom_sf"/>
</dbReference>
<name>A0ABP0B3H3_9PEZI</name>
<evidence type="ECO:0000313" key="5">
    <source>
        <dbReference type="EMBL" id="CAK7214089.1"/>
    </source>
</evidence>
<dbReference type="PANTHER" id="PTHR47706:SF4">
    <property type="entry name" value="NMRA-LIKE DOMAIN-CONTAINING PROTEIN"/>
    <property type="match status" value="1"/>
</dbReference>
<comment type="caution">
    <text evidence="5">The sequence shown here is derived from an EMBL/GenBank/DDBJ whole genome shotgun (WGS) entry which is preliminary data.</text>
</comment>
<organism evidence="5 6">
    <name type="scientific">Sporothrix eucalyptigena</name>
    <dbReference type="NCBI Taxonomy" id="1812306"/>
    <lineage>
        <taxon>Eukaryota</taxon>
        <taxon>Fungi</taxon>
        <taxon>Dikarya</taxon>
        <taxon>Ascomycota</taxon>
        <taxon>Pezizomycotina</taxon>
        <taxon>Sordariomycetes</taxon>
        <taxon>Sordariomycetidae</taxon>
        <taxon>Ophiostomatales</taxon>
        <taxon>Ophiostomataceae</taxon>
        <taxon>Sporothrix</taxon>
    </lineage>
</organism>
<dbReference type="SUPFAM" id="SSF51735">
    <property type="entry name" value="NAD(P)-binding Rossmann-fold domains"/>
    <property type="match status" value="1"/>
</dbReference>
<keyword evidence="3" id="KW-0560">Oxidoreductase</keyword>
<evidence type="ECO:0000256" key="3">
    <source>
        <dbReference type="ARBA" id="ARBA00023002"/>
    </source>
</evidence>
<feature type="domain" description="NmrA-like" evidence="4">
    <location>
        <begin position="3"/>
        <end position="291"/>
    </location>
</feature>
<evidence type="ECO:0000313" key="6">
    <source>
        <dbReference type="Proteomes" id="UP001642482"/>
    </source>
</evidence>
<dbReference type="Proteomes" id="UP001642482">
    <property type="component" value="Unassembled WGS sequence"/>
</dbReference>
<dbReference type="PANTHER" id="PTHR47706">
    <property type="entry name" value="NMRA-LIKE FAMILY PROTEIN"/>
    <property type="match status" value="1"/>
</dbReference>
<evidence type="ECO:0000259" key="4">
    <source>
        <dbReference type="Pfam" id="PF05368"/>
    </source>
</evidence>
<accession>A0ABP0B3H3</accession>
<dbReference type="Pfam" id="PF05368">
    <property type="entry name" value="NmrA"/>
    <property type="match status" value="1"/>
</dbReference>
<keyword evidence="6" id="KW-1185">Reference proteome</keyword>
<reference evidence="5 6" key="1">
    <citation type="submission" date="2024-01" db="EMBL/GenBank/DDBJ databases">
        <authorList>
            <person name="Allen C."/>
            <person name="Tagirdzhanova G."/>
        </authorList>
    </citation>
    <scope>NUCLEOTIDE SEQUENCE [LARGE SCALE GENOMIC DNA]</scope>
</reference>
<gene>
    <name evidence="5" type="ORF">SEUCBS140593_002062</name>
</gene>
<dbReference type="Gene3D" id="3.40.50.720">
    <property type="entry name" value="NAD(P)-binding Rossmann-like Domain"/>
    <property type="match status" value="1"/>
</dbReference>
<dbReference type="InterPro" id="IPR051609">
    <property type="entry name" value="NmrA/Isoflavone_reductase-like"/>
</dbReference>
<comment type="similarity">
    <text evidence="1">Belongs to the NmrA-type oxidoreductase family. Isoflavone reductase subfamily.</text>
</comment>